<dbReference type="GO" id="GO:0006412">
    <property type="term" value="P:translation"/>
    <property type="evidence" value="ECO:0007669"/>
    <property type="project" value="UniProtKB-UniRule"/>
</dbReference>
<dbReference type="Gene3D" id="6.10.250.290">
    <property type="match status" value="1"/>
</dbReference>
<sequence length="171" mass="18417">MPSNAVLEAKKAKVEKLTEVIKNSVSGVLVDYKGITVEEDTKLRKELREAGVNYFVEKNTMLLRAFKECGIEGFEEALNGTTALAVSNDDQTAPARILGKFAEKAGDEKFNLKAGYVEGEVYDQAGVIALSKIPSKDTLLAQLVGSLQGPLQKLAATLNAVADKKKEEEAA</sequence>
<dbReference type="NCBIfam" id="NF000955">
    <property type="entry name" value="PRK00099.1-1"/>
    <property type="match status" value="1"/>
</dbReference>
<dbReference type="InterPro" id="IPR022973">
    <property type="entry name" value="Ribosomal_uL10_bac"/>
</dbReference>
<comment type="similarity">
    <text evidence="1 5">Belongs to the universal ribosomal protein uL10 family.</text>
</comment>
<dbReference type="Proteomes" id="UP000183190">
    <property type="component" value="Unassembled WGS sequence"/>
</dbReference>
<evidence type="ECO:0000256" key="3">
    <source>
        <dbReference type="ARBA" id="ARBA00023274"/>
    </source>
</evidence>
<dbReference type="OrthoDB" id="9808307at2"/>
<gene>
    <name evidence="5" type="primary">rplJ</name>
    <name evidence="6" type="ORF">SAMN02910265_00790</name>
</gene>
<dbReference type="SUPFAM" id="SSF160369">
    <property type="entry name" value="Ribosomal protein L10-like"/>
    <property type="match status" value="1"/>
</dbReference>
<evidence type="ECO:0000256" key="2">
    <source>
        <dbReference type="ARBA" id="ARBA00022980"/>
    </source>
</evidence>
<dbReference type="InterPro" id="IPR047865">
    <property type="entry name" value="Ribosomal_uL10_bac_type"/>
</dbReference>
<comment type="function">
    <text evidence="5">Forms part of the ribosomal stalk, playing a central role in the interaction of the ribosome with GTP-bound translation factors.</text>
</comment>
<keyword evidence="5" id="KW-0694">RNA-binding</keyword>
<dbReference type="InterPro" id="IPR043141">
    <property type="entry name" value="Ribosomal_uL10-like_sf"/>
</dbReference>
<protein>
    <recommendedName>
        <fullName evidence="4 5">Large ribosomal subunit protein uL10</fullName>
    </recommendedName>
</protein>
<keyword evidence="5" id="KW-0699">rRNA-binding</keyword>
<comment type="subunit">
    <text evidence="5">Part of the ribosomal stalk of the 50S ribosomal subunit. The N-terminus interacts with L11 and the large rRNA to form the base of the stalk. The C-terminus forms an elongated spine to which L12 dimers bind in a sequential fashion forming a multimeric L10(L12)X complex.</text>
</comment>
<evidence type="ECO:0000256" key="4">
    <source>
        <dbReference type="ARBA" id="ARBA00035202"/>
    </source>
</evidence>
<reference evidence="6 7" key="1">
    <citation type="submission" date="2016-10" db="EMBL/GenBank/DDBJ databases">
        <authorList>
            <person name="de Groot N.N."/>
        </authorList>
    </citation>
    <scope>NUCLEOTIDE SEQUENCE [LARGE SCALE GENOMIC DNA]</scope>
    <source>
        <strain evidence="6 7">YAD2003</strain>
    </source>
</reference>
<proteinExistence type="inferred from homology"/>
<evidence type="ECO:0000256" key="1">
    <source>
        <dbReference type="ARBA" id="ARBA00008889"/>
    </source>
</evidence>
<evidence type="ECO:0000313" key="7">
    <source>
        <dbReference type="Proteomes" id="UP000183190"/>
    </source>
</evidence>
<name>A0A1H6IIM3_RUMFL</name>
<dbReference type="GO" id="GO:0005840">
    <property type="term" value="C:ribosome"/>
    <property type="evidence" value="ECO:0007669"/>
    <property type="project" value="UniProtKB-KW"/>
</dbReference>
<dbReference type="CDD" id="cd05797">
    <property type="entry name" value="Ribosomal_L10"/>
    <property type="match status" value="1"/>
</dbReference>
<dbReference type="EMBL" id="FNWV01000002">
    <property type="protein sequence ID" value="SEH46174.1"/>
    <property type="molecule type" value="Genomic_DNA"/>
</dbReference>
<dbReference type="GO" id="GO:0070180">
    <property type="term" value="F:large ribosomal subunit rRNA binding"/>
    <property type="evidence" value="ECO:0007669"/>
    <property type="project" value="UniProtKB-UniRule"/>
</dbReference>
<organism evidence="6 7">
    <name type="scientific">Ruminococcus flavefaciens</name>
    <dbReference type="NCBI Taxonomy" id="1265"/>
    <lineage>
        <taxon>Bacteria</taxon>
        <taxon>Bacillati</taxon>
        <taxon>Bacillota</taxon>
        <taxon>Clostridia</taxon>
        <taxon>Eubacteriales</taxon>
        <taxon>Oscillospiraceae</taxon>
        <taxon>Ruminococcus</taxon>
    </lineage>
</organism>
<dbReference type="InterPro" id="IPR001790">
    <property type="entry name" value="Ribosomal_uL10"/>
</dbReference>
<dbReference type="PANTHER" id="PTHR11560">
    <property type="entry name" value="39S RIBOSOMAL PROTEIN L10, MITOCHONDRIAL"/>
    <property type="match status" value="1"/>
</dbReference>
<evidence type="ECO:0000256" key="5">
    <source>
        <dbReference type="HAMAP-Rule" id="MF_00362"/>
    </source>
</evidence>
<dbReference type="RefSeq" id="WP_074714589.1">
    <property type="nucleotide sequence ID" value="NZ_FNWV01000002.1"/>
</dbReference>
<dbReference type="Gene3D" id="3.30.70.1730">
    <property type="match status" value="1"/>
</dbReference>
<dbReference type="GO" id="GO:1990904">
    <property type="term" value="C:ribonucleoprotein complex"/>
    <property type="evidence" value="ECO:0007669"/>
    <property type="project" value="UniProtKB-KW"/>
</dbReference>
<keyword evidence="2 5" id="KW-0689">Ribosomal protein</keyword>
<accession>A0A1H6IIM3</accession>
<dbReference type="AlphaFoldDB" id="A0A1H6IIM3"/>
<dbReference type="Pfam" id="PF00466">
    <property type="entry name" value="Ribosomal_L10"/>
    <property type="match status" value="1"/>
</dbReference>
<dbReference type="HAMAP" id="MF_00362">
    <property type="entry name" value="Ribosomal_uL10"/>
    <property type="match status" value="1"/>
</dbReference>
<evidence type="ECO:0000313" key="6">
    <source>
        <dbReference type="EMBL" id="SEH46174.1"/>
    </source>
</evidence>
<keyword evidence="3 5" id="KW-0687">Ribonucleoprotein</keyword>